<dbReference type="InterPro" id="IPR058922">
    <property type="entry name" value="WHD_DRP"/>
</dbReference>
<dbReference type="PANTHER" id="PTHR23155">
    <property type="entry name" value="DISEASE RESISTANCE PROTEIN RP"/>
    <property type="match status" value="1"/>
</dbReference>
<reference evidence="12" key="1">
    <citation type="journal article" date="2014" name="Science">
        <title>Ancient hybridizations among the ancestral genomes of bread wheat.</title>
        <authorList>
            <consortium name="International Wheat Genome Sequencing Consortium,"/>
            <person name="Marcussen T."/>
            <person name="Sandve S.R."/>
            <person name="Heier L."/>
            <person name="Spannagl M."/>
            <person name="Pfeifer M."/>
            <person name="Jakobsen K.S."/>
            <person name="Wulff B.B."/>
            <person name="Steuernagel B."/>
            <person name="Mayer K.F."/>
            <person name="Olsen O.A."/>
        </authorList>
    </citation>
    <scope>NUCLEOTIDE SEQUENCE [LARGE SCALE GENOMIC DNA]</scope>
    <source>
        <strain evidence="12">cv. AL8/78</strain>
    </source>
</reference>
<accession>A0A453LV48</accession>
<protein>
    <recommendedName>
        <fullName evidence="13">AAA+ ATPase domain-containing protein</fullName>
    </recommendedName>
</protein>
<dbReference type="Proteomes" id="UP000015105">
    <property type="component" value="Chromosome 5D"/>
</dbReference>
<dbReference type="STRING" id="200361.A0A453LV48"/>
<proteinExistence type="inferred from homology"/>
<keyword evidence="5" id="KW-0611">Plant defense</keyword>
<feature type="domain" description="Disease resistance N-terminal" evidence="8">
    <location>
        <begin position="45"/>
        <end position="129"/>
    </location>
</feature>
<evidence type="ECO:0000313" key="11">
    <source>
        <dbReference type="EnsemblPlants" id="AET5Gv20917600.4"/>
    </source>
</evidence>
<dbReference type="InterPro" id="IPR032675">
    <property type="entry name" value="LRR_dom_sf"/>
</dbReference>
<dbReference type="SUPFAM" id="SSF52058">
    <property type="entry name" value="L domain-like"/>
    <property type="match status" value="1"/>
</dbReference>
<evidence type="ECO:0000259" key="8">
    <source>
        <dbReference type="Pfam" id="PF18052"/>
    </source>
</evidence>
<feature type="domain" description="Disease resistance protein winged helix" evidence="9">
    <location>
        <begin position="525"/>
        <end position="594"/>
    </location>
</feature>
<comment type="similarity">
    <text evidence="1">Belongs to the disease resistance NB-LRR family.</text>
</comment>
<dbReference type="Pfam" id="PF23559">
    <property type="entry name" value="WHD_DRP"/>
    <property type="match status" value="1"/>
</dbReference>
<keyword evidence="2" id="KW-0433">Leucine-rich repeat</keyword>
<dbReference type="InterPro" id="IPR002182">
    <property type="entry name" value="NB-ARC"/>
</dbReference>
<dbReference type="Gramene" id="AET5Gv20917600.4">
    <property type="protein sequence ID" value="AET5Gv20917600.4"/>
    <property type="gene ID" value="AET5Gv20917600"/>
</dbReference>
<feature type="domain" description="Disease resistance R13L4/SHOC-2-like LRR" evidence="10">
    <location>
        <begin position="645"/>
        <end position="1024"/>
    </location>
</feature>
<evidence type="ECO:0000256" key="2">
    <source>
        <dbReference type="ARBA" id="ARBA00022614"/>
    </source>
</evidence>
<keyword evidence="6" id="KW-0175">Coiled coil</keyword>
<reference evidence="12" key="2">
    <citation type="journal article" date="2017" name="Nat. Plants">
        <title>The Aegilops tauschii genome reveals multiple impacts of transposons.</title>
        <authorList>
            <person name="Zhao G."/>
            <person name="Zou C."/>
            <person name="Li K."/>
            <person name="Wang K."/>
            <person name="Li T."/>
            <person name="Gao L."/>
            <person name="Zhang X."/>
            <person name="Wang H."/>
            <person name="Yang Z."/>
            <person name="Liu X."/>
            <person name="Jiang W."/>
            <person name="Mao L."/>
            <person name="Kong X."/>
            <person name="Jiao Y."/>
            <person name="Jia J."/>
        </authorList>
    </citation>
    <scope>NUCLEOTIDE SEQUENCE [LARGE SCALE GENOMIC DNA]</scope>
    <source>
        <strain evidence="12">cv. AL8/78</strain>
    </source>
</reference>
<sequence length="1031" mass="116583">SLNRCKCKEDICLDERSGNTDNRRGSPQQNRNPAMDLVAAGRGEAIKWLLNKLGALLAEDYTLTRGVRGDVQYITDELGAMQAFIGDLCCTEPHGHDLRARDWLKQIHEVTYDVEDCVDDFTHRLHHDPTTDLCCSFAASKIYEVWTWWPRHEIASTLSELKMRVQQIGERCIQCSLDNPKTSSDRPGGAAIGFNAAENQQTRLALVRTKTPVGVERDMEMLGKWMLTAEGPAETIAQQLPSNSTVVPVEEPNADPTNHGVLCIVGLAGVGKTTIARSLYQNFSDQFDRRAMVTVSQKSDVEAVLRSILYQIMPQVREGTRQQRWWDTSHGSIRGSTLKKARDRLQTLKLQKLKEELKEHLEKYSYLLVLDDVWSTDMLELIKKSLPKSEKGSRVIVTSRFQAVASASVRNKGDYLYEAVILSGDKSEVLFMDIMAEAKGCQEQQDKSKIIPEHWEMCMRLPLAIVIMAGYVACNPHISDWKQVFKDLVPDYLKPLSHDGLMCIIDNCYFDMPLEIKRCSLYLSIFPSSSQNSRKRLLRKWISEALVSEKQGLSVEEVAETCFNHLIKRQIIRAVKHSSNGKVKTYEVHHMIHEYLVCKAGEENFVTVVGGQWFVAPPSNMVRRLSLQSDGLKTESAKNNMNLSHVRSLSVFGTLNGLLSKPQKLRIVQHLDLEGCTDFKQEHTKVVCELFLLKYLSLRRTDITKLPKDIGKLQYLETLDIRESGITKLPKTICQLEKVKNILGGNKKTRKALKLPEDMKKKPIKSLCVLSGIEIVEGPSSVADFRQLTKLRKLVIYKLNIKNEGKLFDELRFSIEDLCGYSLQTLVIDDGSAGFLSSWGCLSSPPKFLNALELSCKLQAKVVNLPKWIIELDTLTKLTLSLGMLSSDALVQLSQLRKLFSLTFSLDDAKQGLEPEATCRQIQLHLEHPNITMMIIVHPGGFESLKLLRFSAPYVPKLVFLEKATPNLERLDLRFFAFEGVDGIEHLKVLKELHLSLHNNGSRGTEKIIQQISNEARQCENGPKLIVDQYH</sequence>
<evidence type="ECO:0000256" key="6">
    <source>
        <dbReference type="ARBA" id="ARBA00023054"/>
    </source>
</evidence>
<dbReference type="GO" id="GO:0043531">
    <property type="term" value="F:ADP binding"/>
    <property type="evidence" value="ECO:0007669"/>
    <property type="project" value="InterPro"/>
</dbReference>
<feature type="domain" description="NB-ARC" evidence="7">
    <location>
        <begin position="258"/>
        <end position="437"/>
    </location>
</feature>
<dbReference type="Gene3D" id="1.10.10.10">
    <property type="entry name" value="Winged helix-like DNA-binding domain superfamily/Winged helix DNA-binding domain"/>
    <property type="match status" value="1"/>
</dbReference>
<dbReference type="Pfam" id="PF18052">
    <property type="entry name" value="Rx_N"/>
    <property type="match status" value="1"/>
</dbReference>
<evidence type="ECO:0000259" key="10">
    <source>
        <dbReference type="Pfam" id="PF23598"/>
    </source>
</evidence>
<dbReference type="Pfam" id="PF23598">
    <property type="entry name" value="LRR_14"/>
    <property type="match status" value="1"/>
</dbReference>
<reference evidence="11" key="5">
    <citation type="journal article" date="2021" name="G3 (Bethesda)">
        <title>Aegilops tauschii genome assembly Aet v5.0 features greater sequence contiguity and improved annotation.</title>
        <authorList>
            <person name="Wang L."/>
            <person name="Zhu T."/>
            <person name="Rodriguez J.C."/>
            <person name="Deal K.R."/>
            <person name="Dubcovsky J."/>
            <person name="McGuire P.E."/>
            <person name="Lux T."/>
            <person name="Spannagl M."/>
            <person name="Mayer K.F.X."/>
            <person name="Baldrich P."/>
            <person name="Meyers B.C."/>
            <person name="Huo N."/>
            <person name="Gu Y.Q."/>
            <person name="Zhou H."/>
            <person name="Devos K.M."/>
            <person name="Bennetzen J.L."/>
            <person name="Unver T."/>
            <person name="Budak H."/>
            <person name="Gulick P.J."/>
            <person name="Galiba G."/>
            <person name="Kalapos B."/>
            <person name="Nelson D.R."/>
            <person name="Li P."/>
            <person name="You F.M."/>
            <person name="Luo M.C."/>
            <person name="Dvorak J."/>
        </authorList>
    </citation>
    <scope>NUCLEOTIDE SEQUENCE [LARGE SCALE GENOMIC DNA]</scope>
    <source>
        <strain evidence="11">cv. AL8/78</strain>
    </source>
</reference>
<dbReference type="InterPro" id="IPR036388">
    <property type="entry name" value="WH-like_DNA-bd_sf"/>
</dbReference>
<dbReference type="SUPFAM" id="SSF52540">
    <property type="entry name" value="P-loop containing nucleoside triphosphate hydrolases"/>
    <property type="match status" value="1"/>
</dbReference>
<evidence type="ECO:0000256" key="1">
    <source>
        <dbReference type="ARBA" id="ARBA00008894"/>
    </source>
</evidence>
<reference evidence="11" key="3">
    <citation type="journal article" date="2017" name="Nature">
        <title>Genome sequence of the progenitor of the wheat D genome Aegilops tauschii.</title>
        <authorList>
            <person name="Luo M.C."/>
            <person name="Gu Y.Q."/>
            <person name="Puiu D."/>
            <person name="Wang H."/>
            <person name="Twardziok S.O."/>
            <person name="Deal K.R."/>
            <person name="Huo N."/>
            <person name="Zhu T."/>
            <person name="Wang L."/>
            <person name="Wang Y."/>
            <person name="McGuire P.E."/>
            <person name="Liu S."/>
            <person name="Long H."/>
            <person name="Ramasamy R.K."/>
            <person name="Rodriguez J.C."/>
            <person name="Van S.L."/>
            <person name="Yuan L."/>
            <person name="Wang Z."/>
            <person name="Xia Z."/>
            <person name="Xiao L."/>
            <person name="Anderson O.D."/>
            <person name="Ouyang S."/>
            <person name="Liang Y."/>
            <person name="Zimin A.V."/>
            <person name="Pertea G."/>
            <person name="Qi P."/>
            <person name="Bennetzen J.L."/>
            <person name="Dai X."/>
            <person name="Dawson M.W."/>
            <person name="Muller H.G."/>
            <person name="Kugler K."/>
            <person name="Rivarola-Duarte L."/>
            <person name="Spannagl M."/>
            <person name="Mayer K.F.X."/>
            <person name="Lu F.H."/>
            <person name="Bevan M.W."/>
            <person name="Leroy P."/>
            <person name="Li P."/>
            <person name="You F.M."/>
            <person name="Sun Q."/>
            <person name="Liu Z."/>
            <person name="Lyons E."/>
            <person name="Wicker T."/>
            <person name="Salzberg S.L."/>
            <person name="Devos K.M."/>
            <person name="Dvorak J."/>
        </authorList>
    </citation>
    <scope>NUCLEOTIDE SEQUENCE [LARGE SCALE GENOMIC DNA]</scope>
    <source>
        <strain evidence="11">cv. AL8/78</strain>
    </source>
</reference>
<dbReference type="FunFam" id="1.10.10.10:FF:000322">
    <property type="entry name" value="Probable disease resistance protein At1g63360"/>
    <property type="match status" value="1"/>
</dbReference>
<dbReference type="Gene3D" id="3.80.10.10">
    <property type="entry name" value="Ribonuclease Inhibitor"/>
    <property type="match status" value="1"/>
</dbReference>
<evidence type="ECO:0000259" key="7">
    <source>
        <dbReference type="Pfam" id="PF00931"/>
    </source>
</evidence>
<reference evidence="11" key="4">
    <citation type="submission" date="2019-03" db="UniProtKB">
        <authorList>
            <consortium name="EnsemblPlants"/>
        </authorList>
    </citation>
    <scope>IDENTIFICATION</scope>
</reference>
<dbReference type="InterPro" id="IPR038005">
    <property type="entry name" value="RX-like_CC"/>
</dbReference>
<dbReference type="PRINTS" id="PR00364">
    <property type="entry name" value="DISEASERSIST"/>
</dbReference>
<organism evidence="11 12">
    <name type="scientific">Aegilops tauschii subsp. strangulata</name>
    <name type="common">Goatgrass</name>
    <dbReference type="NCBI Taxonomy" id="200361"/>
    <lineage>
        <taxon>Eukaryota</taxon>
        <taxon>Viridiplantae</taxon>
        <taxon>Streptophyta</taxon>
        <taxon>Embryophyta</taxon>
        <taxon>Tracheophyta</taxon>
        <taxon>Spermatophyta</taxon>
        <taxon>Magnoliopsida</taxon>
        <taxon>Liliopsida</taxon>
        <taxon>Poales</taxon>
        <taxon>Poaceae</taxon>
        <taxon>BOP clade</taxon>
        <taxon>Pooideae</taxon>
        <taxon>Triticodae</taxon>
        <taxon>Triticeae</taxon>
        <taxon>Triticinae</taxon>
        <taxon>Aegilops</taxon>
    </lineage>
</organism>
<dbReference type="Gene3D" id="1.20.5.4130">
    <property type="match status" value="1"/>
</dbReference>
<evidence type="ECO:0008006" key="13">
    <source>
        <dbReference type="Google" id="ProtNLM"/>
    </source>
</evidence>
<dbReference type="InterPro" id="IPR044974">
    <property type="entry name" value="Disease_R_plants"/>
</dbReference>
<evidence type="ECO:0000256" key="4">
    <source>
        <dbReference type="ARBA" id="ARBA00022741"/>
    </source>
</evidence>
<evidence type="ECO:0000256" key="5">
    <source>
        <dbReference type="ARBA" id="ARBA00022821"/>
    </source>
</evidence>
<dbReference type="InterPro" id="IPR041118">
    <property type="entry name" value="Rx_N"/>
</dbReference>
<dbReference type="PANTHER" id="PTHR23155:SF947">
    <property type="entry name" value="DISEASE RESISTANCE PROTEIN RPP13"/>
    <property type="match status" value="1"/>
</dbReference>
<dbReference type="InterPro" id="IPR055414">
    <property type="entry name" value="LRR_R13L4/SHOC2-like"/>
</dbReference>
<dbReference type="InterPro" id="IPR027417">
    <property type="entry name" value="P-loop_NTPase"/>
</dbReference>
<dbReference type="GO" id="GO:0009626">
    <property type="term" value="P:plant-type hypersensitive response"/>
    <property type="evidence" value="ECO:0007669"/>
    <property type="project" value="UniProtKB-ARBA"/>
</dbReference>
<dbReference type="CDD" id="cd14798">
    <property type="entry name" value="RX-CC_like"/>
    <property type="match status" value="1"/>
</dbReference>
<name>A0A453LV48_AEGTS</name>
<evidence type="ECO:0000259" key="9">
    <source>
        <dbReference type="Pfam" id="PF23559"/>
    </source>
</evidence>
<keyword evidence="4" id="KW-0547">Nucleotide-binding</keyword>
<dbReference type="GO" id="GO:0042742">
    <property type="term" value="P:defense response to bacterium"/>
    <property type="evidence" value="ECO:0007669"/>
    <property type="project" value="UniProtKB-ARBA"/>
</dbReference>
<dbReference type="AlphaFoldDB" id="A0A453LV48"/>
<dbReference type="EnsemblPlants" id="AET5Gv20917600.4">
    <property type="protein sequence ID" value="AET5Gv20917600.4"/>
    <property type="gene ID" value="AET5Gv20917600"/>
</dbReference>
<dbReference type="Gene3D" id="3.40.50.300">
    <property type="entry name" value="P-loop containing nucleotide triphosphate hydrolases"/>
    <property type="match status" value="1"/>
</dbReference>
<keyword evidence="3" id="KW-0677">Repeat</keyword>
<evidence type="ECO:0000313" key="12">
    <source>
        <dbReference type="Proteomes" id="UP000015105"/>
    </source>
</evidence>
<evidence type="ECO:0000256" key="3">
    <source>
        <dbReference type="ARBA" id="ARBA00022737"/>
    </source>
</evidence>
<keyword evidence="12" id="KW-1185">Reference proteome</keyword>
<dbReference type="GO" id="GO:0002758">
    <property type="term" value="P:innate immune response-activating signaling pathway"/>
    <property type="evidence" value="ECO:0007669"/>
    <property type="project" value="UniProtKB-ARBA"/>
</dbReference>
<dbReference type="Pfam" id="PF00931">
    <property type="entry name" value="NB-ARC"/>
    <property type="match status" value="1"/>
</dbReference>